<evidence type="ECO:0000256" key="4">
    <source>
        <dbReference type="ARBA" id="ARBA00022679"/>
    </source>
</evidence>
<dbReference type="PROSITE" id="PS00902">
    <property type="entry name" value="GLUTAMATE_5_KINASE"/>
    <property type="match status" value="1"/>
</dbReference>
<dbReference type="Pfam" id="PF01472">
    <property type="entry name" value="PUA"/>
    <property type="match status" value="1"/>
</dbReference>
<dbReference type="InterPro" id="IPR001057">
    <property type="entry name" value="Glu/AcGlu_kinase"/>
</dbReference>
<dbReference type="PROSITE" id="PS50890">
    <property type="entry name" value="PUA"/>
    <property type="match status" value="1"/>
</dbReference>
<gene>
    <name evidence="8 10" type="primary">proB</name>
    <name evidence="10" type="ORF">Pan14r_43170</name>
</gene>
<dbReference type="PRINTS" id="PR00474">
    <property type="entry name" value="GLU5KINASE"/>
</dbReference>
<feature type="binding site" evidence="8">
    <location>
        <position position="184"/>
    </location>
    <ligand>
        <name>substrate</name>
    </ligand>
</feature>
<dbReference type="InterPro" id="IPR041739">
    <property type="entry name" value="G5K_ProB"/>
</dbReference>
<reference evidence="10 11" key="1">
    <citation type="submission" date="2019-02" db="EMBL/GenBank/DDBJ databases">
        <title>Deep-cultivation of Planctomycetes and their phenomic and genomic characterization uncovers novel biology.</title>
        <authorList>
            <person name="Wiegand S."/>
            <person name="Jogler M."/>
            <person name="Boedeker C."/>
            <person name="Pinto D."/>
            <person name="Vollmers J."/>
            <person name="Rivas-Marin E."/>
            <person name="Kohn T."/>
            <person name="Peeters S.H."/>
            <person name="Heuer A."/>
            <person name="Rast P."/>
            <person name="Oberbeckmann S."/>
            <person name="Bunk B."/>
            <person name="Jeske O."/>
            <person name="Meyerdierks A."/>
            <person name="Storesund J.E."/>
            <person name="Kallscheuer N."/>
            <person name="Luecker S."/>
            <person name="Lage O.M."/>
            <person name="Pohl T."/>
            <person name="Merkel B.J."/>
            <person name="Hornburger P."/>
            <person name="Mueller R.-W."/>
            <person name="Bruemmer F."/>
            <person name="Labrenz M."/>
            <person name="Spormann A.M."/>
            <person name="Op Den Camp H."/>
            <person name="Overmann J."/>
            <person name="Amann R."/>
            <person name="Jetten M.S.M."/>
            <person name="Mascher T."/>
            <person name="Medema M.H."/>
            <person name="Devos D.P."/>
            <person name="Kaster A.-K."/>
            <person name="Ovreas L."/>
            <person name="Rohde M."/>
            <person name="Galperin M.Y."/>
            <person name="Jogler C."/>
        </authorList>
    </citation>
    <scope>NUCLEOTIDE SEQUENCE [LARGE SCALE GENOMIC DNA]</scope>
    <source>
        <strain evidence="10 11">Pan14r</strain>
    </source>
</reference>
<dbReference type="InterPro" id="IPR036393">
    <property type="entry name" value="AceGlu_kinase-like_sf"/>
</dbReference>
<comment type="catalytic activity">
    <reaction evidence="8">
        <text>L-glutamate + ATP = L-glutamyl 5-phosphate + ADP</text>
        <dbReference type="Rhea" id="RHEA:14877"/>
        <dbReference type="ChEBI" id="CHEBI:29985"/>
        <dbReference type="ChEBI" id="CHEBI:30616"/>
        <dbReference type="ChEBI" id="CHEBI:58274"/>
        <dbReference type="ChEBI" id="CHEBI:456216"/>
        <dbReference type="EC" id="2.7.2.11"/>
    </reaction>
</comment>
<accession>A0A5C5Y9G4</accession>
<sequence length="406" mass="43338">MDKPSQDPLSNADTPDFAVREIPGTEQLLRQAVVENAEAVVVKVGTRVLTRPDGTLDIQRVQRLSSQLCRIADSGRHTIMVSSGAVGAGVAKLKLPGRPKSLGPLQAVAAIGQTDLIRAYEQSFATHGRHAAQVLLTRNDLRRRSGYLHVRNALLGIHDLGAIAIVNENDSVAVAELRTTFGDNDRLAAHVAGLLESALLIILSDIEGLYDGHPDEPDSHPIGLIRRLDDDVLGLASDNTNTVSKGGMRSKLKAAQIAVSHGHPTIIGPGRQDDVLDQIMAGNPVGTLFMPKEKTIRGRRRWIGVAASVIGEISIDAGAARALSERGSSLLAIGITGVKGNFPRGSVVRVVGPDGRTVGRGLSNYRSSEITKIKGHNSDQIGDLLGHRPYECVIHRDNLVVDVVED</sequence>
<keyword evidence="3 8" id="KW-0641">Proline biosynthesis</keyword>
<dbReference type="UniPathway" id="UPA00098">
    <property type="reaction ID" value="UER00359"/>
</dbReference>
<dbReference type="HAMAP" id="MF_00456">
    <property type="entry name" value="ProB"/>
    <property type="match status" value="1"/>
</dbReference>
<dbReference type="NCBIfam" id="TIGR01027">
    <property type="entry name" value="proB"/>
    <property type="match status" value="1"/>
</dbReference>
<evidence type="ECO:0000256" key="3">
    <source>
        <dbReference type="ARBA" id="ARBA00022650"/>
    </source>
</evidence>
<dbReference type="FunFam" id="2.30.130.10:FF:000007">
    <property type="entry name" value="Glutamate 5-kinase"/>
    <property type="match status" value="1"/>
</dbReference>
<dbReference type="SMART" id="SM00359">
    <property type="entry name" value="PUA"/>
    <property type="match status" value="1"/>
</dbReference>
<dbReference type="FunFam" id="3.40.1160.10:FF:000006">
    <property type="entry name" value="Glutamate 5-kinase"/>
    <property type="match status" value="1"/>
</dbReference>
<dbReference type="Gene3D" id="2.30.130.10">
    <property type="entry name" value="PUA domain"/>
    <property type="match status" value="1"/>
</dbReference>
<dbReference type="EMBL" id="SJPL01000001">
    <property type="protein sequence ID" value="TWT72000.1"/>
    <property type="molecule type" value="Genomic_DNA"/>
</dbReference>
<dbReference type="GO" id="GO:0055129">
    <property type="term" value="P:L-proline biosynthetic process"/>
    <property type="evidence" value="ECO:0007669"/>
    <property type="project" value="UniProtKB-UniRule"/>
</dbReference>
<evidence type="ECO:0000256" key="7">
    <source>
        <dbReference type="ARBA" id="ARBA00022840"/>
    </source>
</evidence>
<protein>
    <recommendedName>
        <fullName evidence="8">Glutamate 5-kinase</fullName>
        <ecNumber evidence="8">2.7.2.11</ecNumber>
    </recommendedName>
    <alternativeName>
        <fullName evidence="8">Gamma-glutamyl kinase</fullName>
        <shortName evidence="8">GK</shortName>
    </alternativeName>
</protein>
<comment type="subcellular location">
    <subcellularLocation>
        <location evidence="8">Cytoplasm</location>
    </subcellularLocation>
</comment>
<dbReference type="CDD" id="cd21157">
    <property type="entry name" value="PUA_G5K"/>
    <property type="match status" value="1"/>
</dbReference>
<evidence type="ECO:0000256" key="8">
    <source>
        <dbReference type="HAMAP-Rule" id="MF_00456"/>
    </source>
</evidence>
<feature type="binding site" evidence="8">
    <location>
        <position position="43"/>
    </location>
    <ligand>
        <name>ATP</name>
        <dbReference type="ChEBI" id="CHEBI:30616"/>
    </ligand>
</feature>
<dbReference type="GO" id="GO:0004349">
    <property type="term" value="F:glutamate 5-kinase activity"/>
    <property type="evidence" value="ECO:0007669"/>
    <property type="project" value="UniProtKB-UniRule"/>
</dbReference>
<dbReference type="InterPro" id="IPR001048">
    <property type="entry name" value="Asp/Glu/Uridylate_kinase"/>
</dbReference>
<dbReference type="InterPro" id="IPR011529">
    <property type="entry name" value="Glu_5kinase"/>
</dbReference>
<dbReference type="InterPro" id="IPR015947">
    <property type="entry name" value="PUA-like_sf"/>
</dbReference>
<dbReference type="GO" id="GO:0005524">
    <property type="term" value="F:ATP binding"/>
    <property type="evidence" value="ECO:0007669"/>
    <property type="project" value="UniProtKB-KW"/>
</dbReference>
<comment type="caution">
    <text evidence="8">Lacks conserved residue(s) required for the propagation of feature annotation.</text>
</comment>
<dbReference type="CDD" id="cd04242">
    <property type="entry name" value="AAK_G5K_ProB"/>
    <property type="match status" value="1"/>
</dbReference>
<dbReference type="InterPro" id="IPR036974">
    <property type="entry name" value="PUA_sf"/>
</dbReference>
<keyword evidence="7 8" id="KW-0067">ATP-binding</keyword>
<feature type="binding site" evidence="8">
    <location>
        <position position="83"/>
    </location>
    <ligand>
        <name>substrate</name>
    </ligand>
</feature>
<comment type="function">
    <text evidence="8">Catalyzes the transfer of a phosphate group to glutamate to form L-glutamate 5-phosphate.</text>
</comment>
<feature type="binding site" evidence="8">
    <location>
        <begin position="204"/>
        <end position="205"/>
    </location>
    <ligand>
        <name>ATP</name>
        <dbReference type="ChEBI" id="CHEBI:30616"/>
    </ligand>
</feature>
<evidence type="ECO:0000313" key="10">
    <source>
        <dbReference type="EMBL" id="TWT72000.1"/>
    </source>
</evidence>
<organism evidence="10 11">
    <name type="scientific">Crateriforma conspicua</name>
    <dbReference type="NCBI Taxonomy" id="2527996"/>
    <lineage>
        <taxon>Bacteria</taxon>
        <taxon>Pseudomonadati</taxon>
        <taxon>Planctomycetota</taxon>
        <taxon>Planctomycetia</taxon>
        <taxon>Planctomycetales</taxon>
        <taxon>Planctomycetaceae</taxon>
        <taxon>Crateriforma</taxon>
    </lineage>
</organism>
<feature type="binding site" evidence="8">
    <location>
        <position position="170"/>
    </location>
    <ligand>
        <name>substrate</name>
    </ligand>
</feature>
<comment type="similarity">
    <text evidence="8">Belongs to the glutamate 5-kinase family.</text>
</comment>
<dbReference type="SUPFAM" id="SSF88697">
    <property type="entry name" value="PUA domain-like"/>
    <property type="match status" value="1"/>
</dbReference>
<dbReference type="Gene3D" id="3.40.1160.10">
    <property type="entry name" value="Acetylglutamate kinase-like"/>
    <property type="match status" value="1"/>
</dbReference>
<dbReference type="EC" id="2.7.2.11" evidence="8"/>
<keyword evidence="4 8" id="KW-0808">Transferase</keyword>
<dbReference type="PANTHER" id="PTHR43654">
    <property type="entry name" value="GLUTAMATE 5-KINASE"/>
    <property type="match status" value="1"/>
</dbReference>
<evidence type="ECO:0000313" key="11">
    <source>
        <dbReference type="Proteomes" id="UP000317238"/>
    </source>
</evidence>
<dbReference type="OrthoDB" id="9804434at2"/>
<dbReference type="InterPro" id="IPR005715">
    <property type="entry name" value="Glu_5kinase/COase_Synthase"/>
</dbReference>
<dbReference type="Proteomes" id="UP000317238">
    <property type="component" value="Unassembled WGS sequence"/>
</dbReference>
<dbReference type="AlphaFoldDB" id="A0A5C5Y9G4"/>
<comment type="pathway">
    <text evidence="8">Amino-acid biosynthesis; L-proline biosynthesis; L-glutamate 5-semialdehyde from L-glutamate: step 1/2.</text>
</comment>
<dbReference type="Pfam" id="PF00696">
    <property type="entry name" value="AA_kinase"/>
    <property type="match status" value="1"/>
</dbReference>
<keyword evidence="1 8" id="KW-0963">Cytoplasm</keyword>
<comment type="caution">
    <text evidence="10">The sequence shown here is derived from an EMBL/GenBank/DDBJ whole genome shotgun (WGS) entry which is preliminary data.</text>
</comment>
<dbReference type="InterPro" id="IPR002478">
    <property type="entry name" value="PUA"/>
</dbReference>
<keyword evidence="11" id="KW-1185">Reference proteome</keyword>
<dbReference type="InterPro" id="IPR019797">
    <property type="entry name" value="Glutamate_5-kinase_CS"/>
</dbReference>
<evidence type="ECO:0000259" key="9">
    <source>
        <dbReference type="SMART" id="SM00359"/>
    </source>
</evidence>
<dbReference type="RefSeq" id="WP_146440113.1">
    <property type="nucleotide sequence ID" value="NZ_SJPL01000001.1"/>
</dbReference>
<keyword evidence="6 8" id="KW-0418">Kinase</keyword>
<evidence type="ECO:0000256" key="2">
    <source>
        <dbReference type="ARBA" id="ARBA00022605"/>
    </source>
</evidence>
<dbReference type="PIRSF" id="PIRSF000729">
    <property type="entry name" value="GK"/>
    <property type="match status" value="1"/>
</dbReference>
<dbReference type="PANTHER" id="PTHR43654:SF1">
    <property type="entry name" value="ISOPENTENYL PHOSPHATE KINASE"/>
    <property type="match status" value="1"/>
</dbReference>
<name>A0A5C5Y9G4_9PLAN</name>
<dbReference type="GO" id="GO:0005829">
    <property type="term" value="C:cytosol"/>
    <property type="evidence" value="ECO:0007669"/>
    <property type="project" value="TreeGrafter"/>
</dbReference>
<dbReference type="GO" id="GO:0003723">
    <property type="term" value="F:RNA binding"/>
    <property type="evidence" value="ECO:0007669"/>
    <property type="project" value="InterPro"/>
</dbReference>
<dbReference type="SUPFAM" id="SSF53633">
    <property type="entry name" value="Carbamate kinase-like"/>
    <property type="match status" value="1"/>
</dbReference>
<keyword evidence="2 8" id="KW-0028">Amino-acid biosynthesis</keyword>
<keyword evidence="5 8" id="KW-0547">Nucleotide-binding</keyword>
<proteinExistence type="inferred from homology"/>
<evidence type="ECO:0000256" key="1">
    <source>
        <dbReference type="ARBA" id="ARBA00022490"/>
    </source>
</evidence>
<feature type="domain" description="PUA" evidence="9">
    <location>
        <begin position="311"/>
        <end position="394"/>
    </location>
</feature>
<evidence type="ECO:0000256" key="5">
    <source>
        <dbReference type="ARBA" id="ARBA00022741"/>
    </source>
</evidence>
<evidence type="ECO:0000256" key="6">
    <source>
        <dbReference type="ARBA" id="ARBA00022777"/>
    </source>
</evidence>